<evidence type="ECO:0000313" key="22">
    <source>
        <dbReference type="EMBL" id="KAF6052622.1"/>
    </source>
</evidence>
<dbReference type="GO" id="GO:0090110">
    <property type="term" value="P:COPII-coated vesicle cargo loading"/>
    <property type="evidence" value="ECO:0007669"/>
    <property type="project" value="TreeGrafter"/>
</dbReference>
<feature type="domain" description="Gelsolin-like" evidence="17">
    <location>
        <begin position="678"/>
        <end position="767"/>
    </location>
</feature>
<dbReference type="InterPro" id="IPR036174">
    <property type="entry name" value="Znf_Sec23_Sec24_sf"/>
</dbReference>
<keyword evidence="7 16" id="KW-0479">Metal-binding</keyword>
<dbReference type="GO" id="GO:0030127">
    <property type="term" value="C:COPII vesicle coat"/>
    <property type="evidence" value="ECO:0007669"/>
    <property type="project" value="InterPro"/>
</dbReference>
<evidence type="ECO:0000256" key="9">
    <source>
        <dbReference type="ARBA" id="ARBA00022833"/>
    </source>
</evidence>
<name>A0A8X7NLH6_CANPA</name>
<dbReference type="InterPro" id="IPR006900">
    <property type="entry name" value="Sec23/24_helical_dom"/>
</dbReference>
<dbReference type="Pfam" id="PF04815">
    <property type="entry name" value="Sec23_helical"/>
    <property type="match status" value="1"/>
</dbReference>
<dbReference type="SUPFAM" id="SSF82919">
    <property type="entry name" value="Zn-finger domain of Sec23/24"/>
    <property type="match status" value="1"/>
</dbReference>
<evidence type="ECO:0000256" key="6">
    <source>
        <dbReference type="ARBA" id="ARBA00022490"/>
    </source>
</evidence>
<reference evidence="22" key="1">
    <citation type="submission" date="2020-03" db="EMBL/GenBank/DDBJ databases">
        <title>FDA dAtabase for Regulatory Grade micrObial Sequences (FDA-ARGOS): Supporting development and validation of Infectious Disease Dx tests.</title>
        <authorList>
            <person name="Campos J."/>
            <person name="Goldberg B."/>
            <person name="Tallon L."/>
            <person name="Sadzewicz L."/>
            <person name="Vavikolanu K."/>
            <person name="Mehta A."/>
            <person name="Aluvathingal J."/>
            <person name="Nadendla S."/>
            <person name="Nandy P."/>
            <person name="Geyer C."/>
            <person name="Yan Y."/>
            <person name="Sichtig H."/>
        </authorList>
    </citation>
    <scope>NUCLEOTIDE SEQUENCE [LARGE SCALE GENOMIC DNA]</scope>
    <source>
        <strain evidence="22">FDAARGOS_652</strain>
    </source>
</reference>
<keyword evidence="14 16" id="KW-0968">Cytoplasmic vesicle</keyword>
<evidence type="ECO:0000256" key="4">
    <source>
        <dbReference type="ARBA" id="ARBA00021212"/>
    </source>
</evidence>
<dbReference type="GO" id="GO:0070971">
    <property type="term" value="C:endoplasmic reticulum exit site"/>
    <property type="evidence" value="ECO:0007669"/>
    <property type="project" value="TreeGrafter"/>
</dbReference>
<dbReference type="GO" id="GO:0008270">
    <property type="term" value="F:zinc ion binding"/>
    <property type="evidence" value="ECO:0007669"/>
    <property type="project" value="InterPro"/>
</dbReference>
<evidence type="ECO:0000256" key="13">
    <source>
        <dbReference type="ARBA" id="ARBA00023136"/>
    </source>
</evidence>
<sequence>MDFEAREDRDGVRLSWSSVPKSKLQHQRNVIPLGALYTPLNDKSEIPVLDKSHLITCRSCRSILNPFVIVNNGTWSCQFCNVPNQLPTQIMAEDGTPLLPPALDGQCTTVEYETGRQSALPPVFFYVVDTCFEGEDVEAEFAKLKESLVLSLSLLPENALVGFVSFGKHVKVHDLTSNDDLSYTFNGNKEYNLEQVQQTLGLSGSGISNAGLLHAQGNADLEHLIGHAARRFLQPLSLVEYELTNIIENLVPNSFPHGEYSDRPSRATGSAINVSTLLLKSILGDNHLTGGHLMVFIAGVCTMGPGKIVDTPLKIPMRSHHDILKEQSRLIKAPTTSSKTKTDTSLFKEAKAFYAKVAKKLVVLGLSCDLFIGSYDQVGLFEMDEVCAKTGGVIVMTDSVSTAIFRQSFARFFKKQEINNEWLDMGFNSTLEIKVCQDLKIEGLIGNASALPFNKMVAANERMISEREVGQGRTNSWKSCSADPRSTYAIYFEKMDNLHTNNAATFIQFLFHYQHPSGELRLRVTTVPVNTILDSDSAQLEAGFDQEAALVLVAREAVQKLQTDLHRKFVSGTALSKQLDQVLIDFCTRFAVYQMGKMDSFRLSTTYSLFPQFMFHLRRSPFINVFNSSPDETSFVRHVFMHEDLANSLLMIQPTLLSYDINSWGSSTIDEETNEEVINEPESVLLDSMSLGKSKILLLDTFFQILIHHGSQIAQWRKAGYHEQEEYAYFKDFLEAPKREAMSLLVDRFPLPRFIDCDEGGSQARFLMAKLNPSTSYATNVNHFYGWGDRSDVFTDDVNLQSFMDHVQRVVTSKK</sequence>
<evidence type="ECO:0000256" key="8">
    <source>
        <dbReference type="ARBA" id="ARBA00022824"/>
    </source>
</evidence>
<dbReference type="Proteomes" id="UP000590412">
    <property type="component" value="Unassembled WGS sequence"/>
</dbReference>
<dbReference type="Gene3D" id="3.40.20.10">
    <property type="entry name" value="Severin"/>
    <property type="match status" value="1"/>
</dbReference>
<evidence type="ECO:0000256" key="14">
    <source>
        <dbReference type="ARBA" id="ARBA00023329"/>
    </source>
</evidence>
<evidence type="ECO:0000256" key="11">
    <source>
        <dbReference type="ARBA" id="ARBA00022927"/>
    </source>
</evidence>
<comment type="similarity">
    <text evidence="3 16">Belongs to the SEC23/SEC24 family. SEC23 subfamily.</text>
</comment>
<keyword evidence="10 16" id="KW-0931">ER-Golgi transport</keyword>
<dbReference type="GO" id="GO:0005789">
    <property type="term" value="C:endoplasmic reticulum membrane"/>
    <property type="evidence" value="ECO:0007669"/>
    <property type="project" value="UniProtKB-SubCell"/>
</dbReference>
<evidence type="ECO:0000313" key="23">
    <source>
        <dbReference type="Proteomes" id="UP000590412"/>
    </source>
</evidence>
<evidence type="ECO:0000256" key="2">
    <source>
        <dbReference type="ARBA" id="ARBA00004397"/>
    </source>
</evidence>
<keyword evidence="11 16" id="KW-0653">Protein transport</keyword>
<dbReference type="InterPro" id="IPR012990">
    <property type="entry name" value="Beta-sandwich_Sec23_24"/>
</dbReference>
<dbReference type="EMBL" id="JABWAB010000004">
    <property type="protein sequence ID" value="KAF6052622.1"/>
    <property type="molecule type" value="Genomic_DNA"/>
</dbReference>
<dbReference type="SUPFAM" id="SSF82754">
    <property type="entry name" value="C-terminal, gelsolin-like domain of Sec23/24"/>
    <property type="match status" value="1"/>
</dbReference>
<dbReference type="PANTHER" id="PTHR11141">
    <property type="entry name" value="PROTEIN TRANSPORT PROTEIN SEC23"/>
    <property type="match status" value="1"/>
</dbReference>
<evidence type="ECO:0000256" key="3">
    <source>
        <dbReference type="ARBA" id="ARBA00009210"/>
    </source>
</evidence>
<evidence type="ECO:0000256" key="12">
    <source>
        <dbReference type="ARBA" id="ARBA00023034"/>
    </source>
</evidence>
<dbReference type="FunFam" id="3.40.20.10:FF:000041">
    <property type="entry name" value="Protein transport protein SEC23"/>
    <property type="match status" value="1"/>
</dbReference>
<evidence type="ECO:0000259" key="17">
    <source>
        <dbReference type="Pfam" id="PF00626"/>
    </source>
</evidence>
<dbReference type="Pfam" id="PF08033">
    <property type="entry name" value="Sec23_BS"/>
    <property type="match status" value="1"/>
</dbReference>
<accession>A0A8X7NLH6</accession>
<evidence type="ECO:0000256" key="16">
    <source>
        <dbReference type="RuleBase" id="RU365030"/>
    </source>
</evidence>
<feature type="domain" description="Zinc finger Sec23/Sec24-type" evidence="18">
    <location>
        <begin position="55"/>
        <end position="88"/>
    </location>
</feature>
<feature type="domain" description="Sec23/Sec24 helical" evidence="20">
    <location>
        <begin position="545"/>
        <end position="649"/>
    </location>
</feature>
<dbReference type="Gene3D" id="2.30.30.380">
    <property type="entry name" value="Zn-finger domain of Sec23/24"/>
    <property type="match status" value="1"/>
</dbReference>
<dbReference type="PANTHER" id="PTHR11141:SF0">
    <property type="entry name" value="PROTEIN TRANSPORT PROTEIN SEC23"/>
    <property type="match status" value="1"/>
</dbReference>
<dbReference type="SUPFAM" id="SSF81995">
    <property type="entry name" value="beta-sandwich domain of Sec23/24"/>
    <property type="match status" value="1"/>
</dbReference>
<gene>
    <name evidence="22" type="ORF">FOB60_002878</name>
</gene>
<evidence type="ECO:0000259" key="21">
    <source>
        <dbReference type="Pfam" id="PF08033"/>
    </source>
</evidence>
<keyword evidence="8 16" id="KW-0256">Endoplasmic reticulum</keyword>
<dbReference type="Pfam" id="PF04810">
    <property type="entry name" value="zf-Sec23_Sec24"/>
    <property type="match status" value="1"/>
</dbReference>
<keyword evidence="6 16" id="KW-0963">Cytoplasm</keyword>
<dbReference type="InterPro" id="IPR029006">
    <property type="entry name" value="ADF-H/Gelsolin-like_dom_sf"/>
</dbReference>
<dbReference type="GO" id="GO:0000139">
    <property type="term" value="C:Golgi membrane"/>
    <property type="evidence" value="ECO:0007669"/>
    <property type="project" value="UniProtKB-SubCell"/>
</dbReference>
<dbReference type="GO" id="GO:0005096">
    <property type="term" value="F:GTPase activator activity"/>
    <property type="evidence" value="ECO:0007669"/>
    <property type="project" value="TreeGrafter"/>
</dbReference>
<evidence type="ECO:0000256" key="15">
    <source>
        <dbReference type="ARBA" id="ARBA00025471"/>
    </source>
</evidence>
<dbReference type="InterPro" id="IPR036180">
    <property type="entry name" value="Gelsolin-like_dom_sf"/>
</dbReference>
<dbReference type="Gene3D" id="2.60.40.1670">
    <property type="entry name" value="beta-sandwich domain of Sec23/24"/>
    <property type="match status" value="1"/>
</dbReference>
<evidence type="ECO:0000256" key="1">
    <source>
        <dbReference type="ARBA" id="ARBA00004299"/>
    </source>
</evidence>
<keyword evidence="13 16" id="KW-0472">Membrane</keyword>
<dbReference type="Pfam" id="PF00626">
    <property type="entry name" value="Gelsolin"/>
    <property type="match status" value="1"/>
</dbReference>
<feature type="domain" description="Sec23/Sec24 trunk" evidence="19">
    <location>
        <begin position="121"/>
        <end position="412"/>
    </location>
</feature>
<keyword evidence="9 16" id="KW-0862">Zinc</keyword>
<dbReference type="InterPro" id="IPR006896">
    <property type="entry name" value="Sec23/24_trunk_dom"/>
</dbReference>
<evidence type="ECO:0000259" key="19">
    <source>
        <dbReference type="Pfam" id="PF04811"/>
    </source>
</evidence>
<comment type="caution">
    <text evidence="22">The sequence shown here is derived from an EMBL/GenBank/DDBJ whole genome shotgun (WGS) entry which is preliminary data.</text>
</comment>
<dbReference type="AlphaFoldDB" id="A0A8X7NLH6"/>
<dbReference type="InterPro" id="IPR036465">
    <property type="entry name" value="vWFA_dom_sf"/>
</dbReference>
<evidence type="ECO:0000259" key="18">
    <source>
        <dbReference type="Pfam" id="PF04810"/>
    </source>
</evidence>
<dbReference type="Gene3D" id="3.40.50.410">
    <property type="entry name" value="von Willebrand factor, type A domain"/>
    <property type="match status" value="1"/>
</dbReference>
<dbReference type="Gene3D" id="1.20.120.730">
    <property type="entry name" value="Sec23/Sec24 helical domain"/>
    <property type="match status" value="1"/>
</dbReference>
<proteinExistence type="inferred from homology"/>
<comment type="subcellular location">
    <subcellularLocation>
        <location evidence="16">Cytoplasm</location>
    </subcellularLocation>
    <subcellularLocation>
        <location evidence="1 16">Cytoplasmic vesicle</location>
        <location evidence="1 16">COPII-coated vesicle membrane</location>
        <topology evidence="1 16">Peripheral membrane protein</topology>
        <orientation evidence="1 16">Cytoplasmic side</orientation>
    </subcellularLocation>
    <subcellularLocation>
        <location evidence="2 16">Endoplasmic reticulum membrane</location>
        <topology evidence="2 16">Peripheral membrane protein</topology>
        <orientation evidence="2 16">Cytoplasmic side</orientation>
    </subcellularLocation>
    <subcellularLocation>
        <location evidence="16">Golgi apparatus membrane</location>
        <topology evidence="16">Peripheral membrane protein</topology>
        <orientation evidence="16">Cytoplasmic side</orientation>
    </subcellularLocation>
</comment>
<dbReference type="OrthoDB" id="10256289at2759"/>
<dbReference type="InterPro" id="IPR037364">
    <property type="entry name" value="Sec23"/>
</dbReference>
<protein>
    <recommendedName>
        <fullName evidence="4 16">Protein transport protein SEC23</fullName>
    </recommendedName>
</protein>
<evidence type="ECO:0000256" key="7">
    <source>
        <dbReference type="ARBA" id="ARBA00022723"/>
    </source>
</evidence>
<feature type="domain" description="Sec23/Sec24 beta-sandwich" evidence="21">
    <location>
        <begin position="426"/>
        <end position="531"/>
    </location>
</feature>
<dbReference type="InterPro" id="IPR006895">
    <property type="entry name" value="Znf_Sec23_Sec24"/>
</dbReference>
<comment type="function">
    <text evidence="15 16">Component of the coat protein complex II (COPII) which promotes the formation of transport vesicles from the endoplasmic reticulum (ER). The coat has two main functions, the physical deformation of the endoplasmic reticulum membrane into vesicles and the selection of cargo molecules.</text>
</comment>
<dbReference type="InterPro" id="IPR036175">
    <property type="entry name" value="Sec23/24_helical_dom_sf"/>
</dbReference>
<keyword evidence="5 16" id="KW-0813">Transport</keyword>
<evidence type="ECO:0000256" key="5">
    <source>
        <dbReference type="ARBA" id="ARBA00022448"/>
    </source>
</evidence>
<organism evidence="22 23">
    <name type="scientific">Candida parapsilosis</name>
    <name type="common">Yeast</name>
    <dbReference type="NCBI Taxonomy" id="5480"/>
    <lineage>
        <taxon>Eukaryota</taxon>
        <taxon>Fungi</taxon>
        <taxon>Dikarya</taxon>
        <taxon>Ascomycota</taxon>
        <taxon>Saccharomycotina</taxon>
        <taxon>Pichiomycetes</taxon>
        <taxon>Debaryomycetaceae</taxon>
        <taxon>Candida/Lodderomyces clade</taxon>
        <taxon>Candida</taxon>
    </lineage>
</organism>
<dbReference type="InterPro" id="IPR007123">
    <property type="entry name" value="Gelsolin-like_dom"/>
</dbReference>
<evidence type="ECO:0000256" key="10">
    <source>
        <dbReference type="ARBA" id="ARBA00022892"/>
    </source>
</evidence>
<dbReference type="SUPFAM" id="SSF53300">
    <property type="entry name" value="vWA-like"/>
    <property type="match status" value="1"/>
</dbReference>
<evidence type="ECO:0000259" key="20">
    <source>
        <dbReference type="Pfam" id="PF04815"/>
    </source>
</evidence>
<keyword evidence="12 16" id="KW-0333">Golgi apparatus</keyword>
<dbReference type="GO" id="GO:0006886">
    <property type="term" value="P:intracellular protein transport"/>
    <property type="evidence" value="ECO:0007669"/>
    <property type="project" value="InterPro"/>
</dbReference>
<dbReference type="SUPFAM" id="SSF81811">
    <property type="entry name" value="Helical domain of Sec23/24"/>
    <property type="match status" value="1"/>
</dbReference>
<dbReference type="Pfam" id="PF04811">
    <property type="entry name" value="Sec23_trunk"/>
    <property type="match status" value="1"/>
</dbReference>